<dbReference type="InterPro" id="IPR027039">
    <property type="entry name" value="Crtac1"/>
</dbReference>
<reference evidence="6" key="1">
    <citation type="journal article" date="2019" name="Int. J. Syst. Evol. Microbiol.">
        <title>The Global Catalogue of Microorganisms (GCM) 10K type strain sequencing project: providing services to taxonomists for standard genome sequencing and annotation.</title>
        <authorList>
            <consortium name="The Broad Institute Genomics Platform"/>
            <consortium name="The Broad Institute Genome Sequencing Center for Infectious Disease"/>
            <person name="Wu L."/>
            <person name="Ma J."/>
        </authorList>
    </citation>
    <scope>NUCLEOTIDE SEQUENCE [LARGE SCALE GENOMIC DNA]</scope>
    <source>
        <strain evidence="6">KCTC 32141</strain>
    </source>
</reference>
<evidence type="ECO:0000313" key="5">
    <source>
        <dbReference type="EMBL" id="MFD2824721.1"/>
    </source>
</evidence>
<sequence length="574" mass="63271">MIRRILLLCCFIFSVTAKAQISFADQASGLGLDAACGTTIFGNGITFYDFNSDGWDDVTINTESGESLRFFENLNGTFQEIFLEIPDFIAQTKQVNWVDFDNDGDKDLFVTSDLNGNKLFENVGDLVFQDITAASGISLEITSSFGASWGDYNNDGFLDLFISNKTPLLSNKLYRNNGDHTFTDVSTEAGISPDGHGSFCAAFFDFNNDGFQDIYISNDRDFNPNILYKNNGDGTFADVSESSGTNAAIDAMTVTIGDFNNDGWFDIYVTNGIPGNVLYKNNGDETFTDIALESGTTFNSVSWGASFLDADNDMDLDLYVCGSFDASIEDYLNGGFYINNNDETFNLNNESFPGDNRASYSSALGDIDNDGYPEIVVANSNDENVFLWKNNTATTNNWLKINLEGVESNRDGVGSVIEISTDGNKQYNYTLCGEGYLSQNSATEMFGLGTHSSVDYVKVTWLSGAVDVLNNVTANQTLHIVEGSNPQLSIDEFESSNRIKIYPNPVKNTLFLETNTFLDNSIFNVEIVSILGQKQRVAYQNKSNKINVSNFSNGLYFLKLTTSNGQIIQKFIKE</sequence>
<evidence type="ECO:0000259" key="3">
    <source>
        <dbReference type="Pfam" id="PF07593"/>
    </source>
</evidence>
<dbReference type="NCBIfam" id="TIGR04183">
    <property type="entry name" value="Por_Secre_tail"/>
    <property type="match status" value="1"/>
</dbReference>
<feature type="signal peptide" evidence="2">
    <location>
        <begin position="1"/>
        <end position="19"/>
    </location>
</feature>
<evidence type="ECO:0000256" key="2">
    <source>
        <dbReference type="SAM" id="SignalP"/>
    </source>
</evidence>
<dbReference type="InterPro" id="IPR011519">
    <property type="entry name" value="UnbV_ASPIC"/>
</dbReference>
<dbReference type="Pfam" id="PF01839">
    <property type="entry name" value="FG-GAP"/>
    <property type="match status" value="1"/>
</dbReference>
<dbReference type="Pfam" id="PF13517">
    <property type="entry name" value="FG-GAP_3"/>
    <property type="match status" value="2"/>
</dbReference>
<dbReference type="Pfam" id="PF18962">
    <property type="entry name" value="Por_Secre_tail"/>
    <property type="match status" value="1"/>
</dbReference>
<dbReference type="Gene3D" id="2.130.10.130">
    <property type="entry name" value="Integrin alpha, N-terminal"/>
    <property type="match status" value="2"/>
</dbReference>
<feature type="domain" description="ASPIC/UnbV" evidence="3">
    <location>
        <begin position="412"/>
        <end position="478"/>
    </location>
</feature>
<gene>
    <name evidence="5" type="ORF">ACFS5M_13645</name>
</gene>
<keyword evidence="1 2" id="KW-0732">Signal</keyword>
<comment type="caution">
    <text evidence="5">The sequence shown here is derived from an EMBL/GenBank/DDBJ whole genome shotgun (WGS) entry which is preliminary data.</text>
</comment>
<dbReference type="Proteomes" id="UP001597533">
    <property type="component" value="Unassembled WGS sequence"/>
</dbReference>
<dbReference type="Pfam" id="PF07593">
    <property type="entry name" value="UnbV_ASPIC"/>
    <property type="match status" value="1"/>
</dbReference>
<dbReference type="PANTHER" id="PTHR16026">
    <property type="entry name" value="CARTILAGE ACIDIC PROTEIN 1"/>
    <property type="match status" value="1"/>
</dbReference>
<proteinExistence type="predicted"/>
<dbReference type="InterPro" id="IPR028994">
    <property type="entry name" value="Integrin_alpha_N"/>
</dbReference>
<dbReference type="InterPro" id="IPR013517">
    <property type="entry name" value="FG-GAP"/>
</dbReference>
<feature type="chain" id="PRO_5045891021" evidence="2">
    <location>
        <begin position="20"/>
        <end position="574"/>
    </location>
</feature>
<name>A0ABW5WTG0_9FLAO</name>
<dbReference type="EMBL" id="JBHUOV010000015">
    <property type="protein sequence ID" value="MFD2824721.1"/>
    <property type="molecule type" value="Genomic_DNA"/>
</dbReference>
<dbReference type="RefSeq" id="WP_183489370.1">
    <property type="nucleotide sequence ID" value="NZ_JBHUOV010000015.1"/>
</dbReference>
<keyword evidence="6" id="KW-1185">Reference proteome</keyword>
<feature type="domain" description="Secretion system C-terminal sorting" evidence="4">
    <location>
        <begin position="501"/>
        <end position="572"/>
    </location>
</feature>
<protein>
    <submittedName>
        <fullName evidence="5">FG-GAP-like repeat-containing protein</fullName>
    </submittedName>
</protein>
<evidence type="ECO:0000313" key="6">
    <source>
        <dbReference type="Proteomes" id="UP001597533"/>
    </source>
</evidence>
<evidence type="ECO:0000256" key="1">
    <source>
        <dbReference type="ARBA" id="ARBA00022729"/>
    </source>
</evidence>
<dbReference type="PANTHER" id="PTHR16026:SF0">
    <property type="entry name" value="CARTILAGE ACIDIC PROTEIN 1"/>
    <property type="match status" value="1"/>
</dbReference>
<dbReference type="InterPro" id="IPR026444">
    <property type="entry name" value="Secre_tail"/>
</dbReference>
<accession>A0ABW5WTG0</accession>
<evidence type="ECO:0000259" key="4">
    <source>
        <dbReference type="Pfam" id="PF18962"/>
    </source>
</evidence>
<organism evidence="5 6">
    <name type="scientific">Lacinutrix iliipiscaria</name>
    <dbReference type="NCBI Taxonomy" id="1230532"/>
    <lineage>
        <taxon>Bacteria</taxon>
        <taxon>Pseudomonadati</taxon>
        <taxon>Bacteroidota</taxon>
        <taxon>Flavobacteriia</taxon>
        <taxon>Flavobacteriales</taxon>
        <taxon>Flavobacteriaceae</taxon>
        <taxon>Lacinutrix</taxon>
    </lineage>
</organism>
<dbReference type="SUPFAM" id="SSF69318">
    <property type="entry name" value="Integrin alpha N-terminal domain"/>
    <property type="match status" value="1"/>
</dbReference>